<dbReference type="Pfam" id="PF07733">
    <property type="entry name" value="DNA_pol3_alpha"/>
    <property type="match status" value="1"/>
</dbReference>
<sequence length="1085" mass="127094">MIGSLQNFSSYSFLESPQSLERIIEVHKEYGYSAIALTDKDHLYGAYEWLKLAEKEKFTPLLGMTLTYIGMDEKEYELLFLAKNLTGLQQLFLLSEQRSQLGLVSLDQYASLKSEDYIVICPMVRGEFFSLLGQNQIDAIRQLHIYYEDIFGSLPFLGIAASQNENYEALHSFLEWNTWPIIACQSSTFFTEEDAELGVVLERMKQNHPYAKREMKESEFLWPKEKWIQFYRNQGWEEALENQKQFLSTHTLSYSVPKELFPTFPTLNGQKSEELLWAWCQEGKKRIPQWNQTYEERLYHEWKVITELHFSDYFLIIADVLTFCRAENIKTTPGRGSAAGSLVAYVLGITDIDPLVYHLLFERFLNKNRQGYPDIDLDFPDNRRNEVYQYMVQKYGYENVARIVTFNTFKAKQVIRDVAKACGNSLLEQNEWLERIRECEAKNRHHHWKLEEIYETSPYFRQYVNRSEKNKMIYRYACRLQDLPKNASVHAAGMIVTNRSLLTMIPTEALEEGVLCTQWPMKQLESLGFLKVDFLSLRNLTFLEKILSYLPSSFIVENIPLNDEKTYQAFARGWTEAIFQFESFGMKSLLQRFKPTSIEELSLVNALYRPGPSQFQNEIIARREGRKPYHIAPEFQAILQESYGLMIYQEQVMQVAQKYANYTLLEADHLRRVMSKKEEAAMKQEEIPFLEHAEKMGHSRENAKKIFDRIALFAGYGFNKSHAIAYSIFAYRLMYLKVHYPLAFYSAWLELNEGKSLDAIKEEWKFFQVHLLRPDINESIVENSLDKNGIRLGLSRIKGVSQNLAQKIVDTRKERGKYHSLEEVLSVIPEAQQVSVGEALIYSGALDDFHASRAQLIEELPSCITKMKYGIGLTLEEETITKEENFFYNALQEKKYLGMYLQSLPLTQAVDNLKRLQIQPLSQQKYELRFLAWIKEVKEIRTKKKEQMAMLTMEDVEGNTFQATIFTQEYLRYQHYIKEENILLVHGYWQVNQYGKKVILQKLWQYEDLLTALKGEKLYLRVNIKASLYPIYRLLQSNPGYLPVIIVPIDQNQGHLLPEIYWCNGNPDMIQDLQNNLGEENVKKQ</sequence>
<comment type="caution">
    <text evidence="9">The sequence shown here is derived from an EMBL/GenBank/DDBJ whole genome shotgun (WGS) entry which is preliminary data.</text>
</comment>
<gene>
    <name evidence="9" type="ORF">C683_0473</name>
</gene>
<dbReference type="OrthoDB" id="9803237at2"/>
<reference evidence="9 10" key="1">
    <citation type="journal article" date="2013" name="Genome Announc.">
        <title>Draft Genome Sequence of Catellicoccus marimammalium, a Novel Species Commonly Found in Gull Feces.</title>
        <authorList>
            <person name="Weigand M.R."/>
            <person name="Ryu H."/>
            <person name="Bozcek L."/>
            <person name="Konstantinidis K.T."/>
            <person name="Santo Domingo J.W."/>
        </authorList>
    </citation>
    <scope>NUCLEOTIDE SEQUENCE [LARGE SCALE GENOMIC DNA]</scope>
    <source>
        <strain evidence="9 10">M35/04/3</strain>
    </source>
</reference>
<dbReference type="SUPFAM" id="SSF89550">
    <property type="entry name" value="PHP domain-like"/>
    <property type="match status" value="1"/>
</dbReference>
<dbReference type="Pfam" id="PF17657">
    <property type="entry name" value="DNA_pol3_finger"/>
    <property type="match status" value="1"/>
</dbReference>
<dbReference type="Pfam" id="PF02811">
    <property type="entry name" value="PHP"/>
    <property type="match status" value="1"/>
</dbReference>
<evidence type="ECO:0000313" key="9">
    <source>
        <dbReference type="EMBL" id="EKU27692.1"/>
    </source>
</evidence>
<keyword evidence="3 9" id="KW-0548">Nucleotidyltransferase</keyword>
<dbReference type="Gene3D" id="1.10.10.1600">
    <property type="entry name" value="Bacterial DNA polymerase III alpha subunit, thumb domain"/>
    <property type="match status" value="1"/>
</dbReference>
<protein>
    <recommendedName>
        <fullName evidence="1">DNA-directed DNA polymerase</fullName>
        <ecNumber evidence="1">2.7.7.7</ecNumber>
    </recommendedName>
</protein>
<evidence type="ECO:0000313" key="10">
    <source>
        <dbReference type="Proteomes" id="UP000016057"/>
    </source>
</evidence>
<evidence type="ECO:0000256" key="2">
    <source>
        <dbReference type="ARBA" id="ARBA00022679"/>
    </source>
</evidence>
<evidence type="ECO:0000256" key="5">
    <source>
        <dbReference type="ARBA" id="ARBA00022932"/>
    </source>
</evidence>
<dbReference type="CDD" id="cd04485">
    <property type="entry name" value="DnaE_OBF"/>
    <property type="match status" value="1"/>
</dbReference>
<dbReference type="InterPro" id="IPR040982">
    <property type="entry name" value="DNA_pol3_finger"/>
</dbReference>
<dbReference type="NCBIfam" id="TIGR00594">
    <property type="entry name" value="polc"/>
    <property type="match status" value="1"/>
</dbReference>
<dbReference type="RefSeq" id="WP_009489275.1">
    <property type="nucleotide sequence ID" value="NZ_AMYT01000011.1"/>
</dbReference>
<dbReference type="eggNOG" id="COG0587">
    <property type="taxonomic scope" value="Bacteria"/>
</dbReference>
<dbReference type="InterPro" id="IPR004805">
    <property type="entry name" value="DnaE2/DnaE/PolC"/>
</dbReference>
<keyword evidence="5" id="KW-0239">DNA-directed DNA polymerase</keyword>
<dbReference type="PANTHER" id="PTHR32294">
    <property type="entry name" value="DNA POLYMERASE III SUBUNIT ALPHA"/>
    <property type="match status" value="1"/>
</dbReference>
<organism evidence="9 10">
    <name type="scientific">Catellicoccus marimammalium M35/04/3</name>
    <dbReference type="NCBI Taxonomy" id="1234409"/>
    <lineage>
        <taxon>Bacteria</taxon>
        <taxon>Bacillati</taxon>
        <taxon>Bacillota</taxon>
        <taxon>Bacilli</taxon>
        <taxon>Lactobacillales</taxon>
        <taxon>Enterococcaceae</taxon>
        <taxon>Catellicoccus</taxon>
    </lineage>
</organism>
<dbReference type="InterPro" id="IPR011708">
    <property type="entry name" value="DNA_pol3_alpha_NTPase_dom"/>
</dbReference>
<evidence type="ECO:0000259" key="8">
    <source>
        <dbReference type="SMART" id="SM00481"/>
    </source>
</evidence>
<feature type="domain" description="Polymerase/histidinol phosphatase N-terminal" evidence="8">
    <location>
        <begin position="3"/>
        <end position="70"/>
    </location>
</feature>
<evidence type="ECO:0000256" key="7">
    <source>
        <dbReference type="ARBA" id="ARBA00049244"/>
    </source>
</evidence>
<dbReference type="InterPro" id="IPR016195">
    <property type="entry name" value="Pol/histidinol_Pase-like"/>
</dbReference>
<keyword evidence="4" id="KW-0235">DNA replication</keyword>
<dbReference type="GO" id="GO:0008408">
    <property type="term" value="F:3'-5' exonuclease activity"/>
    <property type="evidence" value="ECO:0007669"/>
    <property type="project" value="InterPro"/>
</dbReference>
<dbReference type="InterPro" id="IPR041931">
    <property type="entry name" value="DNA_pol3_alpha_thumb_dom"/>
</dbReference>
<dbReference type="GO" id="GO:0003887">
    <property type="term" value="F:DNA-directed DNA polymerase activity"/>
    <property type="evidence" value="ECO:0007669"/>
    <property type="project" value="UniProtKB-KW"/>
</dbReference>
<proteinExistence type="predicted"/>
<dbReference type="Gene3D" id="3.20.20.140">
    <property type="entry name" value="Metal-dependent hydrolases"/>
    <property type="match status" value="1"/>
</dbReference>
<evidence type="ECO:0000256" key="6">
    <source>
        <dbReference type="ARBA" id="ARBA00026073"/>
    </source>
</evidence>
<dbReference type="InterPro" id="IPR003141">
    <property type="entry name" value="Pol/His_phosphatase_N"/>
</dbReference>
<dbReference type="SMART" id="SM00481">
    <property type="entry name" value="POLIIIAc"/>
    <property type="match status" value="1"/>
</dbReference>
<dbReference type="PATRIC" id="fig|1234409.3.peg.441"/>
<dbReference type="STRING" id="1234409.C683_0473"/>
<keyword evidence="2 9" id="KW-0808">Transferase</keyword>
<dbReference type="Gene3D" id="1.10.150.870">
    <property type="match status" value="1"/>
</dbReference>
<dbReference type="InterPro" id="IPR029460">
    <property type="entry name" value="DNAPol_HHH"/>
</dbReference>
<comment type="catalytic activity">
    <reaction evidence="7">
        <text>DNA(n) + a 2'-deoxyribonucleoside 5'-triphosphate = DNA(n+1) + diphosphate</text>
        <dbReference type="Rhea" id="RHEA:22508"/>
        <dbReference type="Rhea" id="RHEA-COMP:17339"/>
        <dbReference type="Rhea" id="RHEA-COMP:17340"/>
        <dbReference type="ChEBI" id="CHEBI:33019"/>
        <dbReference type="ChEBI" id="CHEBI:61560"/>
        <dbReference type="ChEBI" id="CHEBI:173112"/>
        <dbReference type="EC" id="2.7.7.7"/>
    </reaction>
</comment>
<dbReference type="CDD" id="cd07431">
    <property type="entry name" value="PHP_PolIIIA"/>
    <property type="match status" value="1"/>
</dbReference>
<comment type="subunit">
    <text evidence="6">DNA polymerase III contains a core (composed of alpha, epsilon and theta chains) that associates with a tau subunit. This core dimerizes to form the POLIII' complex. PolIII' associates with the gamma complex (composed of gamma, delta, delta', psi and chi chains) and with the beta chain to form the complete DNA polymerase III complex.</text>
</comment>
<dbReference type="AlphaFoldDB" id="K8ZCC7"/>
<dbReference type="InterPro" id="IPR004013">
    <property type="entry name" value="PHP_dom"/>
</dbReference>
<dbReference type="Pfam" id="PF14579">
    <property type="entry name" value="HHH_6"/>
    <property type="match status" value="1"/>
</dbReference>
<accession>K8ZCC7</accession>
<dbReference type="GO" id="GO:0006260">
    <property type="term" value="P:DNA replication"/>
    <property type="evidence" value="ECO:0007669"/>
    <property type="project" value="UniProtKB-KW"/>
</dbReference>
<evidence type="ECO:0000256" key="1">
    <source>
        <dbReference type="ARBA" id="ARBA00012417"/>
    </source>
</evidence>
<dbReference type="PANTHER" id="PTHR32294:SF0">
    <property type="entry name" value="DNA POLYMERASE III SUBUNIT ALPHA"/>
    <property type="match status" value="1"/>
</dbReference>
<evidence type="ECO:0000256" key="3">
    <source>
        <dbReference type="ARBA" id="ARBA00022695"/>
    </source>
</evidence>
<dbReference type="EC" id="2.7.7.7" evidence="1"/>
<dbReference type="EMBL" id="AMYT01000011">
    <property type="protein sequence ID" value="EKU27692.1"/>
    <property type="molecule type" value="Genomic_DNA"/>
</dbReference>
<evidence type="ECO:0000256" key="4">
    <source>
        <dbReference type="ARBA" id="ARBA00022705"/>
    </source>
</evidence>
<dbReference type="Proteomes" id="UP000016057">
    <property type="component" value="Unassembled WGS sequence"/>
</dbReference>
<keyword evidence="10" id="KW-1185">Reference proteome</keyword>
<name>K8ZCC7_9ENTE</name>